<reference evidence="2" key="1">
    <citation type="journal article" date="2022" name="Mol. Ecol. Resour.">
        <title>The genomes of chicory, endive, great burdock and yacon provide insights into Asteraceae palaeo-polyploidization history and plant inulin production.</title>
        <authorList>
            <person name="Fan W."/>
            <person name="Wang S."/>
            <person name="Wang H."/>
            <person name="Wang A."/>
            <person name="Jiang F."/>
            <person name="Liu H."/>
            <person name="Zhao H."/>
            <person name="Xu D."/>
            <person name="Zhang Y."/>
        </authorList>
    </citation>
    <scope>NUCLEOTIDE SEQUENCE [LARGE SCALE GENOMIC DNA]</scope>
    <source>
        <strain evidence="2">cv. Punajuju</strain>
    </source>
</reference>
<comment type="caution">
    <text evidence="1">The sequence shown here is derived from an EMBL/GenBank/DDBJ whole genome shotgun (WGS) entry which is preliminary data.</text>
</comment>
<sequence length="135" mass="14799">MHAWPLIVAVVVAIVIFLEFIPLSDQGLTIPTYFNLPGVHSLLIRSKFGSHYEIKQPSHTKPAIGHGGLREMRRTSEIQLPSTAVVPNLLPFFSNSVYSGFSNKSKGFYKNDVYGNLLGLLSGQFSDSVGLTPPL</sequence>
<gene>
    <name evidence="1" type="ORF">L2E82_07380</name>
</gene>
<dbReference type="Proteomes" id="UP001055811">
    <property type="component" value="Linkage Group LG02"/>
</dbReference>
<dbReference type="EMBL" id="CM042010">
    <property type="protein sequence ID" value="KAI3778237.1"/>
    <property type="molecule type" value="Genomic_DNA"/>
</dbReference>
<protein>
    <submittedName>
        <fullName evidence="1">Uncharacterized protein</fullName>
    </submittedName>
</protein>
<evidence type="ECO:0000313" key="1">
    <source>
        <dbReference type="EMBL" id="KAI3778237.1"/>
    </source>
</evidence>
<name>A0ACB9G4A7_CICIN</name>
<keyword evidence="2" id="KW-1185">Reference proteome</keyword>
<reference evidence="1 2" key="2">
    <citation type="journal article" date="2022" name="Mol. Ecol. Resour.">
        <title>The genomes of chicory, endive, great burdock and yacon provide insights into Asteraceae paleo-polyploidization history and plant inulin production.</title>
        <authorList>
            <person name="Fan W."/>
            <person name="Wang S."/>
            <person name="Wang H."/>
            <person name="Wang A."/>
            <person name="Jiang F."/>
            <person name="Liu H."/>
            <person name="Zhao H."/>
            <person name="Xu D."/>
            <person name="Zhang Y."/>
        </authorList>
    </citation>
    <scope>NUCLEOTIDE SEQUENCE [LARGE SCALE GENOMIC DNA]</scope>
    <source>
        <strain evidence="2">cv. Punajuju</strain>
        <tissue evidence="1">Leaves</tissue>
    </source>
</reference>
<evidence type="ECO:0000313" key="2">
    <source>
        <dbReference type="Proteomes" id="UP001055811"/>
    </source>
</evidence>
<proteinExistence type="predicted"/>
<accession>A0ACB9G4A7</accession>
<organism evidence="1 2">
    <name type="scientific">Cichorium intybus</name>
    <name type="common">Chicory</name>
    <dbReference type="NCBI Taxonomy" id="13427"/>
    <lineage>
        <taxon>Eukaryota</taxon>
        <taxon>Viridiplantae</taxon>
        <taxon>Streptophyta</taxon>
        <taxon>Embryophyta</taxon>
        <taxon>Tracheophyta</taxon>
        <taxon>Spermatophyta</taxon>
        <taxon>Magnoliopsida</taxon>
        <taxon>eudicotyledons</taxon>
        <taxon>Gunneridae</taxon>
        <taxon>Pentapetalae</taxon>
        <taxon>asterids</taxon>
        <taxon>campanulids</taxon>
        <taxon>Asterales</taxon>
        <taxon>Asteraceae</taxon>
        <taxon>Cichorioideae</taxon>
        <taxon>Cichorieae</taxon>
        <taxon>Cichoriinae</taxon>
        <taxon>Cichorium</taxon>
    </lineage>
</organism>